<name>A0A914LC98_MELIC</name>
<accession>A0A914LC98</accession>
<evidence type="ECO:0000313" key="2">
    <source>
        <dbReference type="Proteomes" id="UP000887563"/>
    </source>
</evidence>
<proteinExistence type="predicted"/>
<organism evidence="2 3">
    <name type="scientific">Meloidogyne incognita</name>
    <name type="common">Southern root-knot nematode worm</name>
    <name type="synonym">Oxyuris incognita</name>
    <dbReference type="NCBI Taxonomy" id="6306"/>
    <lineage>
        <taxon>Eukaryota</taxon>
        <taxon>Metazoa</taxon>
        <taxon>Ecdysozoa</taxon>
        <taxon>Nematoda</taxon>
        <taxon>Chromadorea</taxon>
        <taxon>Rhabditida</taxon>
        <taxon>Tylenchina</taxon>
        <taxon>Tylenchomorpha</taxon>
        <taxon>Tylenchoidea</taxon>
        <taxon>Meloidogynidae</taxon>
        <taxon>Meloidogyninae</taxon>
        <taxon>Meloidogyne</taxon>
        <taxon>Meloidogyne incognita group</taxon>
    </lineage>
</organism>
<evidence type="ECO:0000256" key="1">
    <source>
        <dbReference type="SAM" id="MobiDB-lite"/>
    </source>
</evidence>
<feature type="region of interest" description="Disordered" evidence="1">
    <location>
        <begin position="134"/>
        <end position="153"/>
    </location>
</feature>
<dbReference type="AlphaFoldDB" id="A0A914LC98"/>
<keyword evidence="2" id="KW-1185">Reference proteome</keyword>
<evidence type="ECO:0000313" key="3">
    <source>
        <dbReference type="WBParaSite" id="Minc3s00337g10468"/>
    </source>
</evidence>
<dbReference type="WBParaSite" id="Minc3s00337g10468">
    <property type="protein sequence ID" value="Minc3s00337g10468"/>
    <property type="gene ID" value="Minc3s00337g10468"/>
</dbReference>
<protein>
    <submittedName>
        <fullName evidence="3">Uncharacterized protein</fullName>
    </submittedName>
</protein>
<dbReference type="Proteomes" id="UP000887563">
    <property type="component" value="Unplaced"/>
</dbReference>
<reference evidence="3" key="1">
    <citation type="submission" date="2022-11" db="UniProtKB">
        <authorList>
            <consortium name="WormBaseParasite"/>
        </authorList>
    </citation>
    <scope>IDENTIFICATION</scope>
</reference>
<sequence>MNCVSINGGIPLSRALIETKTATKDERSNSLVHPDDTIDGHEDLNQDHIENDEIEPPRGQVDEDWITFELDQGTVDGRRELNPGTMGNIENFGTQRRDRNLQLSPTRGDVGHEGERMNRAQLVNLQRIQQRLAAAHPPRRRRNHHFDRAQLTHEQMRSMSLARRQNITSRGFNPRDPEPVILIVFWYFPLPEKKKNID</sequence>